<dbReference type="InterPro" id="IPR029032">
    <property type="entry name" value="AhpD-like"/>
</dbReference>
<name>A0ABM7GFG7_9GAMM</name>
<dbReference type="Gene3D" id="1.20.1290.10">
    <property type="entry name" value="AhpD-like"/>
    <property type="match status" value="1"/>
</dbReference>
<accession>A0ABM7GFG7</accession>
<reference evidence="2" key="1">
    <citation type="journal article" date="2019" name="Microbiol. Resour. Announc.">
        <title>Complete Genome Sequence of Halomonas olivaria, a Moderately Halophilic Bacterium Isolated from Olive Processing Effluents, Obtained by Nanopore Sequencing.</title>
        <authorList>
            <person name="Nagata S."/>
            <person name="Ii K.M."/>
            <person name="Tsukimi T."/>
            <person name="Miura M.C."/>
            <person name="Galipon J."/>
            <person name="Arakawa K."/>
        </authorList>
    </citation>
    <scope>NUCLEOTIDE SEQUENCE [LARGE SCALE GENOMIC DNA]</scope>
    <source>
        <strain evidence="2">TYRC17</strain>
    </source>
</reference>
<evidence type="ECO:0000313" key="1">
    <source>
        <dbReference type="EMBL" id="BBI49332.1"/>
    </source>
</evidence>
<protein>
    <submittedName>
        <fullName evidence="1">CMD domain protein</fullName>
    </submittedName>
</protein>
<keyword evidence="2" id="KW-1185">Reference proteome</keyword>
<dbReference type="SUPFAM" id="SSF69118">
    <property type="entry name" value="AhpD-like"/>
    <property type="match status" value="1"/>
</dbReference>
<proteinExistence type="predicted"/>
<dbReference type="Proteomes" id="UP000289555">
    <property type="component" value="Chromosome"/>
</dbReference>
<gene>
    <name evidence="1" type="ORF">HORIV_17530</name>
</gene>
<evidence type="ECO:0000313" key="2">
    <source>
        <dbReference type="Proteomes" id="UP000289555"/>
    </source>
</evidence>
<sequence length="169" mass="17922">MPHVLETAAEVPSHGALAEALSMRGKLMDLTQASYQAALLPEDTGNLPANIRAALACRMARINQQPGLTQHYGDLLAGYGDAADPYQLAMPGKTPPADEARLAAIIGYVDLVTERPKDASEETINALRSAGIDEPDIVRLAGLVAFVNYQLRVAAVLSVMGKNNEPSDT</sequence>
<dbReference type="EMBL" id="AP019416">
    <property type="protein sequence ID" value="BBI49332.1"/>
    <property type="molecule type" value="Genomic_DNA"/>
</dbReference>
<organism evidence="1 2">
    <name type="scientific">Vreelandella olivaria</name>
    <dbReference type="NCBI Taxonomy" id="390919"/>
    <lineage>
        <taxon>Bacteria</taxon>
        <taxon>Pseudomonadati</taxon>
        <taxon>Pseudomonadota</taxon>
        <taxon>Gammaproteobacteria</taxon>
        <taxon>Oceanospirillales</taxon>
        <taxon>Halomonadaceae</taxon>
        <taxon>Vreelandella</taxon>
    </lineage>
</organism>